<protein>
    <submittedName>
        <fullName evidence="1">Uncharacterized protein</fullName>
    </submittedName>
</protein>
<accession>A0A0A9HKE2</accession>
<evidence type="ECO:0000313" key="1">
    <source>
        <dbReference type="EMBL" id="JAE36314.1"/>
    </source>
</evidence>
<sequence length="19" mass="2269">MHTLTNKLIFLRRIPAQCL</sequence>
<reference evidence="1" key="1">
    <citation type="submission" date="2014-09" db="EMBL/GenBank/DDBJ databases">
        <authorList>
            <person name="Magalhaes I.L.F."/>
            <person name="Oliveira U."/>
            <person name="Santos F.R."/>
            <person name="Vidigal T.H.D.A."/>
            <person name="Brescovit A.D."/>
            <person name="Santos A.J."/>
        </authorList>
    </citation>
    <scope>NUCLEOTIDE SEQUENCE</scope>
    <source>
        <tissue evidence="1">Shoot tissue taken approximately 20 cm above the soil surface</tissue>
    </source>
</reference>
<reference evidence="1" key="2">
    <citation type="journal article" date="2015" name="Data Brief">
        <title>Shoot transcriptome of the giant reed, Arundo donax.</title>
        <authorList>
            <person name="Barrero R.A."/>
            <person name="Guerrero F.D."/>
            <person name="Moolhuijzen P."/>
            <person name="Goolsby J.A."/>
            <person name="Tidwell J."/>
            <person name="Bellgard S.E."/>
            <person name="Bellgard M.I."/>
        </authorList>
    </citation>
    <scope>NUCLEOTIDE SEQUENCE</scope>
    <source>
        <tissue evidence="1">Shoot tissue taken approximately 20 cm above the soil surface</tissue>
    </source>
</reference>
<dbReference type="EMBL" id="GBRH01161582">
    <property type="protein sequence ID" value="JAE36314.1"/>
    <property type="molecule type" value="Transcribed_RNA"/>
</dbReference>
<proteinExistence type="predicted"/>
<dbReference type="AlphaFoldDB" id="A0A0A9HKE2"/>
<organism evidence="1">
    <name type="scientific">Arundo donax</name>
    <name type="common">Giant reed</name>
    <name type="synonym">Donax arundinaceus</name>
    <dbReference type="NCBI Taxonomy" id="35708"/>
    <lineage>
        <taxon>Eukaryota</taxon>
        <taxon>Viridiplantae</taxon>
        <taxon>Streptophyta</taxon>
        <taxon>Embryophyta</taxon>
        <taxon>Tracheophyta</taxon>
        <taxon>Spermatophyta</taxon>
        <taxon>Magnoliopsida</taxon>
        <taxon>Liliopsida</taxon>
        <taxon>Poales</taxon>
        <taxon>Poaceae</taxon>
        <taxon>PACMAD clade</taxon>
        <taxon>Arundinoideae</taxon>
        <taxon>Arundineae</taxon>
        <taxon>Arundo</taxon>
    </lineage>
</organism>
<name>A0A0A9HKE2_ARUDO</name>